<feature type="transmembrane region" description="Helical" evidence="3">
    <location>
        <begin position="31"/>
        <end position="49"/>
    </location>
</feature>
<evidence type="ECO:0000256" key="2">
    <source>
        <dbReference type="ARBA" id="ARBA00022803"/>
    </source>
</evidence>
<dbReference type="EMBL" id="SODV01000001">
    <property type="protein sequence ID" value="TDW99267.1"/>
    <property type="molecule type" value="Genomic_DNA"/>
</dbReference>
<dbReference type="Gene3D" id="1.25.40.10">
    <property type="entry name" value="Tetratricopeptide repeat domain"/>
    <property type="match status" value="1"/>
</dbReference>
<dbReference type="InterPro" id="IPR011990">
    <property type="entry name" value="TPR-like_helical_dom_sf"/>
</dbReference>
<keyword evidence="2" id="KW-0802">TPR repeat</keyword>
<dbReference type="Proteomes" id="UP000294498">
    <property type="component" value="Unassembled WGS sequence"/>
</dbReference>
<dbReference type="GO" id="GO:0006355">
    <property type="term" value="P:regulation of DNA-templated transcription"/>
    <property type="evidence" value="ECO:0007669"/>
    <property type="project" value="InterPro"/>
</dbReference>
<keyword evidence="1" id="KW-0677">Repeat</keyword>
<evidence type="ECO:0000256" key="1">
    <source>
        <dbReference type="ARBA" id="ARBA00022737"/>
    </source>
</evidence>
<dbReference type="InterPro" id="IPR014562">
    <property type="entry name" value="UCP030959_TPR_rpt-cont"/>
</dbReference>
<keyword evidence="5" id="KW-1185">Reference proteome</keyword>
<dbReference type="RefSeq" id="WP_133989816.1">
    <property type="nucleotide sequence ID" value="NZ_SODV01000001.1"/>
</dbReference>
<dbReference type="InterPro" id="IPR031101">
    <property type="entry name" value="Ctr9"/>
</dbReference>
<evidence type="ECO:0000313" key="5">
    <source>
        <dbReference type="Proteomes" id="UP000294498"/>
    </source>
</evidence>
<dbReference type="AlphaFoldDB" id="A0A4R8DNI9"/>
<name>A0A4R8DNI9_9BACT</name>
<keyword evidence="3" id="KW-0472">Membrane</keyword>
<organism evidence="4 5">
    <name type="scientific">Dinghuibacter silviterrae</name>
    <dbReference type="NCBI Taxonomy" id="1539049"/>
    <lineage>
        <taxon>Bacteria</taxon>
        <taxon>Pseudomonadati</taxon>
        <taxon>Bacteroidota</taxon>
        <taxon>Chitinophagia</taxon>
        <taxon>Chitinophagales</taxon>
        <taxon>Chitinophagaceae</taxon>
        <taxon>Dinghuibacter</taxon>
    </lineage>
</organism>
<dbReference type="PANTHER" id="PTHR14027">
    <property type="entry name" value="RNA POLYMERASE-ASSOCIATED PROTEIN CTR9"/>
    <property type="match status" value="1"/>
</dbReference>
<dbReference type="SUPFAM" id="SSF48452">
    <property type="entry name" value="TPR-like"/>
    <property type="match status" value="1"/>
</dbReference>
<dbReference type="OrthoDB" id="794036at2"/>
<proteinExistence type="predicted"/>
<sequence length="247" mass="29344">MFFFWSNYYFLFLIVWLFCLVHAIRTGRREWIFILIIFPGISALAYFIVELLPDIRRGTFASGFQLTFFPKARIRDREKRVKLSDSVTNRLALADAYAEQGRFEDAISLVQSCMTDMYASDQDLMLRLARLYFQAGRYTDSVALFSRALHPENSGMNRMEDEVMYTRAMEGTGNKQVAEEMYQKVIRRHHSLEARYWYGQLLKQEGRAQEAREQFKAIREDMELQPRYVRRLYAPWARKAGRELRSF</sequence>
<accession>A0A4R8DNI9</accession>
<dbReference type="GO" id="GO:0000993">
    <property type="term" value="F:RNA polymerase II complex binding"/>
    <property type="evidence" value="ECO:0007669"/>
    <property type="project" value="TreeGrafter"/>
</dbReference>
<gene>
    <name evidence="4" type="ORF">EDB95_0276</name>
</gene>
<dbReference type="PANTHER" id="PTHR14027:SF2">
    <property type="entry name" value="RNA POLYMERASE-ASSOCIATED PROTEIN CTR9 HOMOLOG"/>
    <property type="match status" value="1"/>
</dbReference>
<comment type="caution">
    <text evidence="4">The sequence shown here is derived from an EMBL/GenBank/DDBJ whole genome shotgun (WGS) entry which is preliminary data.</text>
</comment>
<dbReference type="Pfam" id="PF13432">
    <property type="entry name" value="TPR_16"/>
    <property type="match status" value="2"/>
</dbReference>
<dbReference type="PIRSF" id="PIRSF030959">
    <property type="entry name" value="UCP030959"/>
    <property type="match status" value="1"/>
</dbReference>
<keyword evidence="3" id="KW-0812">Transmembrane</keyword>
<reference evidence="4 5" key="1">
    <citation type="submission" date="2019-03" db="EMBL/GenBank/DDBJ databases">
        <title>Genomic Encyclopedia of Type Strains, Phase IV (KMG-IV): sequencing the most valuable type-strain genomes for metagenomic binning, comparative biology and taxonomic classification.</title>
        <authorList>
            <person name="Goeker M."/>
        </authorList>
    </citation>
    <scope>NUCLEOTIDE SEQUENCE [LARGE SCALE GENOMIC DNA]</scope>
    <source>
        <strain evidence="4 5">DSM 100059</strain>
    </source>
</reference>
<protein>
    <submittedName>
        <fullName evidence="4">Uncharacterized protein</fullName>
    </submittedName>
</protein>
<feature type="transmembrane region" description="Helical" evidence="3">
    <location>
        <begin position="6"/>
        <end position="24"/>
    </location>
</feature>
<evidence type="ECO:0000256" key="3">
    <source>
        <dbReference type="SAM" id="Phobius"/>
    </source>
</evidence>
<dbReference type="GO" id="GO:0006368">
    <property type="term" value="P:transcription elongation by RNA polymerase II"/>
    <property type="evidence" value="ECO:0007669"/>
    <property type="project" value="TreeGrafter"/>
</dbReference>
<evidence type="ECO:0000313" key="4">
    <source>
        <dbReference type="EMBL" id="TDW99267.1"/>
    </source>
</evidence>
<keyword evidence="3" id="KW-1133">Transmembrane helix</keyword>